<dbReference type="Proteomes" id="UP000185860">
    <property type="component" value="Unassembled WGS sequence"/>
</dbReference>
<evidence type="ECO:0000313" key="7">
    <source>
        <dbReference type="EMBL" id="OKH36036.1"/>
    </source>
</evidence>
<feature type="domain" description="HTH luxR-type" evidence="5">
    <location>
        <begin position="149"/>
        <end position="214"/>
    </location>
</feature>
<dbReference type="PANTHER" id="PTHR48111:SF67">
    <property type="entry name" value="TRANSCRIPTIONAL REGULATORY PROTEIN TCTD"/>
    <property type="match status" value="1"/>
</dbReference>
<keyword evidence="1" id="KW-0805">Transcription regulation</keyword>
<dbReference type="RefSeq" id="WP_073595031.1">
    <property type="nucleotide sequence ID" value="NZ_MRCE01000018.1"/>
</dbReference>
<dbReference type="GO" id="GO:0005829">
    <property type="term" value="C:cytosol"/>
    <property type="evidence" value="ECO:0007669"/>
    <property type="project" value="TreeGrafter"/>
</dbReference>
<dbReference type="STRING" id="454136.NIES2119_18775"/>
<dbReference type="InterPro" id="IPR016032">
    <property type="entry name" value="Sig_transdc_resp-reg_C-effctor"/>
</dbReference>
<evidence type="ECO:0000259" key="6">
    <source>
        <dbReference type="PROSITE" id="PS50110"/>
    </source>
</evidence>
<feature type="modified residue" description="4-aspartylphosphate" evidence="4">
    <location>
        <position position="53"/>
    </location>
</feature>
<dbReference type="Gene3D" id="3.40.50.2300">
    <property type="match status" value="1"/>
</dbReference>
<dbReference type="PROSITE" id="PS50110">
    <property type="entry name" value="RESPONSE_REGULATORY"/>
    <property type="match status" value="1"/>
</dbReference>
<keyword evidence="4" id="KW-0597">Phosphoprotein</keyword>
<dbReference type="SMART" id="SM00448">
    <property type="entry name" value="REC"/>
    <property type="match status" value="1"/>
</dbReference>
<sequence length="217" mass="25025">MSLIIVVADDDLPMRLFVSEYLEMCGYSVIAAEDGQTALELVEKYHPHLLVTDIMMPRMDGYQLVRQVRQRPEFRLLPVVFLTERNSTEERIRGYKLGCDSYLPKPFEIHELGAIIRNLLERSQIMQTEWHLRMQTPTLSGNTNTSAQTAVTIGNLSKREKEVLELITRGLSNIEIGDRLHLSARTIEKYVSNLLRKTETSNRAELVRIAIEQRLIE</sequence>
<dbReference type="GO" id="GO:0006355">
    <property type="term" value="P:regulation of DNA-templated transcription"/>
    <property type="evidence" value="ECO:0007669"/>
    <property type="project" value="InterPro"/>
</dbReference>
<evidence type="ECO:0000256" key="1">
    <source>
        <dbReference type="ARBA" id="ARBA00023015"/>
    </source>
</evidence>
<dbReference type="Gene3D" id="1.10.10.10">
    <property type="entry name" value="Winged helix-like DNA-binding domain superfamily/Winged helix DNA-binding domain"/>
    <property type="match status" value="1"/>
</dbReference>
<dbReference type="SMART" id="SM00421">
    <property type="entry name" value="HTH_LUXR"/>
    <property type="match status" value="1"/>
</dbReference>
<protein>
    <submittedName>
        <fullName evidence="7">DNA-binding response regulator</fullName>
    </submittedName>
</protein>
<comment type="caution">
    <text evidence="7">The sequence shown here is derived from an EMBL/GenBank/DDBJ whole genome shotgun (WGS) entry which is preliminary data.</text>
</comment>
<dbReference type="InterPro" id="IPR039420">
    <property type="entry name" value="WalR-like"/>
</dbReference>
<reference evidence="7 8" key="1">
    <citation type="submission" date="2016-11" db="EMBL/GenBank/DDBJ databases">
        <title>Draft Genome Sequences of Nine Cyanobacterial Strains from Diverse Habitats.</title>
        <authorList>
            <person name="Zhu T."/>
            <person name="Hou S."/>
            <person name="Lu X."/>
            <person name="Hess W.R."/>
        </authorList>
    </citation>
    <scope>NUCLEOTIDE SEQUENCE [LARGE SCALE GENOMIC DNA]</scope>
    <source>
        <strain evidence="7 8">IAM M-71</strain>
    </source>
</reference>
<dbReference type="SUPFAM" id="SSF46894">
    <property type="entry name" value="C-terminal effector domain of the bipartite response regulators"/>
    <property type="match status" value="1"/>
</dbReference>
<dbReference type="InterPro" id="IPR001789">
    <property type="entry name" value="Sig_transdc_resp-reg_receiver"/>
</dbReference>
<gene>
    <name evidence="7" type="ORF">NIES2119_18775</name>
</gene>
<dbReference type="PROSITE" id="PS00622">
    <property type="entry name" value="HTH_LUXR_1"/>
    <property type="match status" value="1"/>
</dbReference>
<dbReference type="Pfam" id="PF00072">
    <property type="entry name" value="Response_reg"/>
    <property type="match status" value="1"/>
</dbReference>
<organism evidence="7 8">
    <name type="scientific">[Phormidium ambiguum] IAM M-71</name>
    <dbReference type="NCBI Taxonomy" id="454136"/>
    <lineage>
        <taxon>Bacteria</taxon>
        <taxon>Bacillati</taxon>
        <taxon>Cyanobacteriota</taxon>
        <taxon>Cyanophyceae</taxon>
        <taxon>Oscillatoriophycideae</taxon>
        <taxon>Aerosakkonematales</taxon>
        <taxon>Aerosakkonemataceae</taxon>
        <taxon>Floridanema</taxon>
    </lineage>
</organism>
<evidence type="ECO:0000259" key="5">
    <source>
        <dbReference type="PROSITE" id="PS50043"/>
    </source>
</evidence>
<dbReference type="InterPro" id="IPR036388">
    <property type="entry name" value="WH-like_DNA-bd_sf"/>
</dbReference>
<dbReference type="OrthoDB" id="466901at2"/>
<dbReference type="Pfam" id="PF00196">
    <property type="entry name" value="GerE"/>
    <property type="match status" value="1"/>
</dbReference>
<evidence type="ECO:0000256" key="2">
    <source>
        <dbReference type="ARBA" id="ARBA00023125"/>
    </source>
</evidence>
<dbReference type="PRINTS" id="PR00038">
    <property type="entry name" value="HTHLUXR"/>
</dbReference>
<dbReference type="EMBL" id="MRCE01000018">
    <property type="protein sequence ID" value="OKH36036.1"/>
    <property type="molecule type" value="Genomic_DNA"/>
</dbReference>
<dbReference type="SUPFAM" id="SSF52172">
    <property type="entry name" value="CheY-like"/>
    <property type="match status" value="1"/>
</dbReference>
<dbReference type="GO" id="GO:0032993">
    <property type="term" value="C:protein-DNA complex"/>
    <property type="evidence" value="ECO:0007669"/>
    <property type="project" value="TreeGrafter"/>
</dbReference>
<evidence type="ECO:0000256" key="3">
    <source>
        <dbReference type="ARBA" id="ARBA00023163"/>
    </source>
</evidence>
<dbReference type="AlphaFoldDB" id="A0A1U7IGA9"/>
<dbReference type="PROSITE" id="PS50043">
    <property type="entry name" value="HTH_LUXR_2"/>
    <property type="match status" value="1"/>
</dbReference>
<dbReference type="InterPro" id="IPR000792">
    <property type="entry name" value="Tscrpt_reg_LuxR_C"/>
</dbReference>
<accession>A0A1U7IGA9</accession>
<evidence type="ECO:0000256" key="4">
    <source>
        <dbReference type="PROSITE-ProRule" id="PRU00169"/>
    </source>
</evidence>
<keyword evidence="2 7" id="KW-0238">DNA-binding</keyword>
<dbReference type="InterPro" id="IPR011006">
    <property type="entry name" value="CheY-like_superfamily"/>
</dbReference>
<evidence type="ECO:0000313" key="8">
    <source>
        <dbReference type="Proteomes" id="UP000185860"/>
    </source>
</evidence>
<feature type="domain" description="Response regulatory" evidence="6">
    <location>
        <begin position="4"/>
        <end position="120"/>
    </location>
</feature>
<dbReference type="GO" id="GO:0000156">
    <property type="term" value="F:phosphorelay response regulator activity"/>
    <property type="evidence" value="ECO:0007669"/>
    <property type="project" value="TreeGrafter"/>
</dbReference>
<dbReference type="CDD" id="cd06170">
    <property type="entry name" value="LuxR_C_like"/>
    <property type="match status" value="1"/>
</dbReference>
<dbReference type="PANTHER" id="PTHR48111">
    <property type="entry name" value="REGULATOR OF RPOS"/>
    <property type="match status" value="1"/>
</dbReference>
<keyword evidence="3" id="KW-0804">Transcription</keyword>
<dbReference type="GO" id="GO:0000976">
    <property type="term" value="F:transcription cis-regulatory region binding"/>
    <property type="evidence" value="ECO:0007669"/>
    <property type="project" value="TreeGrafter"/>
</dbReference>
<name>A0A1U7IGA9_9CYAN</name>
<proteinExistence type="predicted"/>